<dbReference type="EMBL" id="CAJFCV020000006">
    <property type="protein sequence ID" value="CAG9129963.1"/>
    <property type="molecule type" value="Genomic_DNA"/>
</dbReference>
<keyword evidence="5" id="KW-1185">Reference proteome</keyword>
<keyword evidence="1" id="KW-0472">Membrane</keyword>
<keyword evidence="1" id="KW-0812">Transmembrane</keyword>
<gene>
    <name evidence="2" type="ORF">BXYJ_LOCUS14365</name>
</gene>
<name>A0A1I7SM17_BURXY</name>
<accession>A0A1I7SM17</accession>
<feature type="transmembrane region" description="Helical" evidence="1">
    <location>
        <begin position="39"/>
        <end position="60"/>
    </location>
</feature>
<evidence type="ECO:0000313" key="3">
    <source>
        <dbReference type="EMBL" id="CAG9129963.1"/>
    </source>
</evidence>
<evidence type="ECO:0000313" key="2">
    <source>
        <dbReference type="EMBL" id="CAD5234274.1"/>
    </source>
</evidence>
<dbReference type="OrthoDB" id="10414932at2759"/>
<dbReference type="AlphaFoldDB" id="A0A1I7SM17"/>
<dbReference type="Proteomes" id="UP000582659">
    <property type="component" value="Unassembled WGS sequence"/>
</dbReference>
<sequence length="82" mass="9575">MALKSSKSEDRCSRCQRERYVKGIASIAVEQNKKLDWSIARYAIQAVLWLITFILFYITYKREVICQRLSAQNTSISVVKEQ</sequence>
<reference evidence="6" key="1">
    <citation type="submission" date="2016-11" db="UniProtKB">
        <authorList>
            <consortium name="WormBaseParasite"/>
        </authorList>
    </citation>
    <scope>IDENTIFICATION</scope>
</reference>
<organism evidence="4 6">
    <name type="scientific">Bursaphelenchus xylophilus</name>
    <name type="common">Pinewood nematode worm</name>
    <name type="synonym">Aphelenchoides xylophilus</name>
    <dbReference type="NCBI Taxonomy" id="6326"/>
    <lineage>
        <taxon>Eukaryota</taxon>
        <taxon>Metazoa</taxon>
        <taxon>Ecdysozoa</taxon>
        <taxon>Nematoda</taxon>
        <taxon>Chromadorea</taxon>
        <taxon>Rhabditida</taxon>
        <taxon>Tylenchina</taxon>
        <taxon>Tylenchomorpha</taxon>
        <taxon>Aphelenchoidea</taxon>
        <taxon>Aphelenchoididae</taxon>
        <taxon>Bursaphelenchus</taxon>
    </lineage>
</organism>
<dbReference type="WBParaSite" id="BXY_1410000.1">
    <property type="protein sequence ID" value="BXY_1410000.1"/>
    <property type="gene ID" value="BXY_1410000"/>
</dbReference>
<proteinExistence type="predicted"/>
<evidence type="ECO:0000313" key="4">
    <source>
        <dbReference type="Proteomes" id="UP000095284"/>
    </source>
</evidence>
<evidence type="ECO:0000256" key="1">
    <source>
        <dbReference type="SAM" id="Phobius"/>
    </source>
</evidence>
<dbReference type="Proteomes" id="UP000659654">
    <property type="component" value="Unassembled WGS sequence"/>
</dbReference>
<keyword evidence="1" id="KW-1133">Transmembrane helix</keyword>
<dbReference type="SMR" id="A0A1I7SM17"/>
<protein>
    <submittedName>
        <fullName evidence="2">(pine wood nematode) hypothetical protein</fullName>
    </submittedName>
</protein>
<dbReference type="Proteomes" id="UP000095284">
    <property type="component" value="Unplaced"/>
</dbReference>
<evidence type="ECO:0000313" key="6">
    <source>
        <dbReference type="WBParaSite" id="BXY_1410000.1"/>
    </source>
</evidence>
<reference evidence="3" key="2">
    <citation type="submission" date="2020-08" db="EMBL/GenBank/DDBJ databases">
        <authorList>
            <person name="Kikuchi T."/>
        </authorList>
    </citation>
    <scope>NUCLEOTIDE SEQUENCE</scope>
    <source>
        <strain evidence="2">Ka4C1</strain>
    </source>
</reference>
<dbReference type="EMBL" id="CAJFDI010000006">
    <property type="protein sequence ID" value="CAD5234274.1"/>
    <property type="molecule type" value="Genomic_DNA"/>
</dbReference>
<evidence type="ECO:0000313" key="5">
    <source>
        <dbReference type="Proteomes" id="UP000659654"/>
    </source>
</evidence>